<sequence length="162" mass="18289">MYYYRKGSAASRLTPSDLDEDYITKAKYMHIMGITPALSVSCQETIFSAIAMACRHGVKIVFDPNLRLKLWQEDRAKEVMFRIATQADIALLGIAEAVFLFGAQPLEELGKLFLNNGASLVVLKLGAKGAHYFTIKRIGLFPDFWWNKSSIRLERATDLRPD</sequence>
<keyword evidence="8" id="KW-1185">Reference proteome</keyword>
<dbReference type="PANTHER" id="PTHR43085">
    <property type="entry name" value="HEXOKINASE FAMILY MEMBER"/>
    <property type="match status" value="1"/>
</dbReference>
<evidence type="ECO:0000256" key="5">
    <source>
        <dbReference type="ARBA" id="ARBA00022840"/>
    </source>
</evidence>
<dbReference type="Gene3D" id="3.40.1190.20">
    <property type="match status" value="1"/>
</dbReference>
<keyword evidence="5" id="KW-0067">ATP-binding</keyword>
<evidence type="ECO:0000256" key="4">
    <source>
        <dbReference type="ARBA" id="ARBA00022777"/>
    </source>
</evidence>
<feature type="domain" description="Carbohydrate kinase PfkB" evidence="6">
    <location>
        <begin position="2"/>
        <end position="139"/>
    </location>
</feature>
<dbReference type="SUPFAM" id="SSF53613">
    <property type="entry name" value="Ribokinase-like"/>
    <property type="match status" value="1"/>
</dbReference>
<protein>
    <submittedName>
        <fullName evidence="7">Sugar/nucleoside kinase (Ribokinase family)</fullName>
    </submittedName>
</protein>
<keyword evidence="4 7" id="KW-0418">Kinase</keyword>
<evidence type="ECO:0000259" key="6">
    <source>
        <dbReference type="Pfam" id="PF00294"/>
    </source>
</evidence>
<dbReference type="Proteomes" id="UP000520011">
    <property type="component" value="Unassembled WGS sequence"/>
</dbReference>
<accession>A0A7W8MVE1</accession>
<comment type="similarity">
    <text evidence="1">Belongs to the carbohydrate kinase PfkB family.</text>
</comment>
<evidence type="ECO:0000256" key="3">
    <source>
        <dbReference type="ARBA" id="ARBA00022741"/>
    </source>
</evidence>
<proteinExistence type="inferred from homology"/>
<dbReference type="EMBL" id="JACHEP010000016">
    <property type="protein sequence ID" value="MBB5325497.1"/>
    <property type="molecule type" value="Genomic_DNA"/>
</dbReference>
<gene>
    <name evidence="7" type="ORF">HNQ34_002598</name>
</gene>
<dbReference type="PANTHER" id="PTHR43085:SF1">
    <property type="entry name" value="PSEUDOURIDINE KINASE-RELATED"/>
    <property type="match status" value="1"/>
</dbReference>
<comment type="caution">
    <text evidence="7">The sequence shown here is derived from an EMBL/GenBank/DDBJ whole genome shotgun (WGS) entry which is preliminary data.</text>
</comment>
<dbReference type="InterPro" id="IPR011611">
    <property type="entry name" value="PfkB_dom"/>
</dbReference>
<evidence type="ECO:0000313" key="8">
    <source>
        <dbReference type="Proteomes" id="UP000520011"/>
    </source>
</evidence>
<reference evidence="7 8" key="1">
    <citation type="submission" date="2020-08" db="EMBL/GenBank/DDBJ databases">
        <title>Genomic Encyclopedia of Type Strains, Phase IV (KMG-IV): sequencing the most valuable type-strain genomes for metagenomic binning, comparative biology and taxonomic classification.</title>
        <authorList>
            <person name="Goeker M."/>
        </authorList>
    </citation>
    <scope>NUCLEOTIDE SEQUENCE [LARGE SCALE GENOMIC DNA]</scope>
    <source>
        <strain evidence="7 8">DSM 16325</strain>
    </source>
</reference>
<keyword evidence="2" id="KW-0808">Transferase</keyword>
<dbReference type="InterPro" id="IPR050306">
    <property type="entry name" value="PfkB_Carbo_kinase"/>
</dbReference>
<dbReference type="Pfam" id="PF00294">
    <property type="entry name" value="PfkB"/>
    <property type="match status" value="1"/>
</dbReference>
<dbReference type="GO" id="GO:0005524">
    <property type="term" value="F:ATP binding"/>
    <property type="evidence" value="ECO:0007669"/>
    <property type="project" value="UniProtKB-KW"/>
</dbReference>
<keyword evidence="3" id="KW-0547">Nucleotide-binding</keyword>
<dbReference type="GO" id="GO:0016301">
    <property type="term" value="F:kinase activity"/>
    <property type="evidence" value="ECO:0007669"/>
    <property type="project" value="UniProtKB-KW"/>
</dbReference>
<evidence type="ECO:0000313" key="7">
    <source>
        <dbReference type="EMBL" id="MBB5325497.1"/>
    </source>
</evidence>
<evidence type="ECO:0000256" key="2">
    <source>
        <dbReference type="ARBA" id="ARBA00022679"/>
    </source>
</evidence>
<organism evidence="7 8">
    <name type="scientific">Anoxybacteroides tepidamans</name>
    <dbReference type="NCBI Taxonomy" id="265948"/>
    <lineage>
        <taxon>Bacteria</taxon>
        <taxon>Bacillati</taxon>
        <taxon>Bacillota</taxon>
        <taxon>Bacilli</taxon>
        <taxon>Bacillales</taxon>
        <taxon>Anoxybacillaceae</taxon>
        <taxon>Anoxybacteroides</taxon>
    </lineage>
</organism>
<evidence type="ECO:0000256" key="1">
    <source>
        <dbReference type="ARBA" id="ARBA00010688"/>
    </source>
</evidence>
<dbReference type="AlphaFoldDB" id="A0A7W8MVE1"/>
<name>A0A7W8MVE1_9BACL</name>
<dbReference type="InterPro" id="IPR029056">
    <property type="entry name" value="Ribokinase-like"/>
</dbReference>